<evidence type="ECO:0000313" key="1">
    <source>
        <dbReference type="EMBL" id="SDK43254.1"/>
    </source>
</evidence>
<gene>
    <name evidence="1" type="ORF">SAMN04487935_3363</name>
</gene>
<dbReference type="AlphaFoldDB" id="A0A1G9BVS1"/>
<dbReference type="EMBL" id="FNEZ01000006">
    <property type="protein sequence ID" value="SDK43254.1"/>
    <property type="molecule type" value="Genomic_DNA"/>
</dbReference>
<protein>
    <submittedName>
        <fullName evidence="1">Uncharacterized protein</fullName>
    </submittedName>
</protein>
<accession>A0A1G9BVS1</accession>
<proteinExistence type="predicted"/>
<name>A0A1G9BVS1_9FLAO</name>
<sequence length="137" mass="15456">MFDSRQYEWADITIIIGGRDIVTIRGVKWTRKIERESVYGKGRYAHSIQTGNESNEGEFTMLQSDFDAIELAAGGDILSANVDCLIVFGDPLNGDKMTTHRVIGARFTEDALEMKQGDKFAEVKLPWIARRIQKNVT</sequence>
<dbReference type="Proteomes" id="UP000199580">
    <property type="component" value="Unassembled WGS sequence"/>
</dbReference>
<dbReference type="STRING" id="1128970.SAMN04487935_3363"/>
<evidence type="ECO:0000313" key="2">
    <source>
        <dbReference type="Proteomes" id="UP000199580"/>
    </source>
</evidence>
<reference evidence="1 2" key="1">
    <citation type="submission" date="2016-10" db="EMBL/GenBank/DDBJ databases">
        <authorList>
            <person name="de Groot N.N."/>
        </authorList>
    </citation>
    <scope>NUCLEOTIDE SEQUENCE [LARGE SCALE GENOMIC DNA]</scope>
    <source>
        <strain evidence="1 2">CGMCC 1.10076</strain>
    </source>
</reference>
<organism evidence="1 2">
    <name type="scientific">Flavobacterium noncentrifugens</name>
    <dbReference type="NCBI Taxonomy" id="1128970"/>
    <lineage>
        <taxon>Bacteria</taxon>
        <taxon>Pseudomonadati</taxon>
        <taxon>Bacteroidota</taxon>
        <taxon>Flavobacteriia</taxon>
        <taxon>Flavobacteriales</taxon>
        <taxon>Flavobacteriaceae</taxon>
        <taxon>Flavobacterium</taxon>
    </lineage>
</organism>
<dbReference type="RefSeq" id="WP_091398166.1">
    <property type="nucleotide sequence ID" value="NZ_BKAI01000012.1"/>
</dbReference>
<dbReference type="OrthoDB" id="798290at2"/>
<keyword evidence="2" id="KW-1185">Reference proteome</keyword>